<dbReference type="GO" id="GO:0019152">
    <property type="term" value="F:acetoin dehydrogenase (NAD+) activity"/>
    <property type="evidence" value="ECO:0007669"/>
    <property type="project" value="InterPro"/>
</dbReference>
<dbReference type="InterPro" id="IPR000182">
    <property type="entry name" value="GNAT_dom"/>
</dbReference>
<dbReference type="PIRSF" id="PIRSF021278">
    <property type="entry name" value="AcuA"/>
    <property type="match status" value="1"/>
</dbReference>
<dbReference type="GO" id="GO:0016747">
    <property type="term" value="F:acyltransferase activity, transferring groups other than amino-acyl groups"/>
    <property type="evidence" value="ECO:0007669"/>
    <property type="project" value="InterPro"/>
</dbReference>
<name>A0A1M4T9Y7_9FIRM</name>
<sequence length="220" mass="25343">MSIAFSSDASGPNNNMVLRMENGVLRTSRGIIHMEGPCSSDYISRLTMDPGLKNFRPPARQQEALMLISNLPEGKVFIARFQDKIIGYVTFHAPDEYSRWSKHPYILELGAVEVSPEWRNDRIAHYLLMEAFAHSFVENHIIITIVFCWHWDLKNNGLTMMNYQKMLTRLFSSVGLVKRATDDPDITEHPANVLMVRFGKNVPKEAIQRFEELTFLNRGR</sequence>
<dbReference type="Gene3D" id="3.40.630.30">
    <property type="match status" value="1"/>
</dbReference>
<dbReference type="OrthoDB" id="5416633at2"/>
<proteinExistence type="predicted"/>
<keyword evidence="3" id="KW-1185">Reference proteome</keyword>
<dbReference type="GO" id="GO:0045150">
    <property type="term" value="P:acetoin catabolic process"/>
    <property type="evidence" value="ECO:0007669"/>
    <property type="project" value="InterPro"/>
</dbReference>
<dbReference type="PROSITE" id="PS51186">
    <property type="entry name" value="GNAT"/>
    <property type="match status" value="1"/>
</dbReference>
<dbReference type="AlphaFoldDB" id="A0A1M4T9Y7"/>
<dbReference type="EMBL" id="FQUY01000001">
    <property type="protein sequence ID" value="SHE41362.1"/>
    <property type="molecule type" value="Genomic_DNA"/>
</dbReference>
<dbReference type="Pfam" id="PF00583">
    <property type="entry name" value="Acetyltransf_1"/>
    <property type="match status" value="1"/>
</dbReference>
<reference evidence="3" key="1">
    <citation type="submission" date="2016-11" db="EMBL/GenBank/DDBJ databases">
        <authorList>
            <person name="Varghese N."/>
            <person name="Submissions S."/>
        </authorList>
    </citation>
    <scope>NUCLEOTIDE SEQUENCE [LARGE SCALE GENOMIC DNA]</scope>
    <source>
        <strain evidence="3">DSM 12395</strain>
    </source>
</reference>
<evidence type="ECO:0000313" key="2">
    <source>
        <dbReference type="EMBL" id="SHE41362.1"/>
    </source>
</evidence>
<dbReference type="STRING" id="1121429.SAMN02745133_00403"/>
<evidence type="ECO:0000259" key="1">
    <source>
        <dbReference type="PROSITE" id="PS51186"/>
    </source>
</evidence>
<dbReference type="SUPFAM" id="SSF55729">
    <property type="entry name" value="Acyl-CoA N-acyltransferases (Nat)"/>
    <property type="match status" value="1"/>
</dbReference>
<gene>
    <name evidence="2" type="ORF">SAMN02745133_00403</name>
</gene>
<organism evidence="2 3">
    <name type="scientific">Desulforamulus putei DSM 12395</name>
    <dbReference type="NCBI Taxonomy" id="1121429"/>
    <lineage>
        <taxon>Bacteria</taxon>
        <taxon>Bacillati</taxon>
        <taxon>Bacillota</taxon>
        <taxon>Clostridia</taxon>
        <taxon>Eubacteriales</taxon>
        <taxon>Peptococcaceae</taxon>
        <taxon>Desulforamulus</taxon>
    </lineage>
</organism>
<dbReference type="InterPro" id="IPR016181">
    <property type="entry name" value="Acyl_CoA_acyltransferase"/>
</dbReference>
<protein>
    <submittedName>
        <fullName evidence="2">Acetoin utilization protein AcuA</fullName>
    </submittedName>
</protein>
<dbReference type="Proteomes" id="UP000184148">
    <property type="component" value="Unassembled WGS sequence"/>
</dbReference>
<accession>A0A1M4T9Y7</accession>
<feature type="domain" description="N-acetyltransferase" evidence="1">
    <location>
        <begin position="34"/>
        <end position="203"/>
    </location>
</feature>
<dbReference type="RefSeq" id="WP_073234877.1">
    <property type="nucleotide sequence ID" value="NZ_FQUY01000001.1"/>
</dbReference>
<dbReference type="InterPro" id="IPR024699">
    <property type="entry name" value="AcuA"/>
</dbReference>
<evidence type="ECO:0000313" key="3">
    <source>
        <dbReference type="Proteomes" id="UP000184148"/>
    </source>
</evidence>
<dbReference type="CDD" id="cd04301">
    <property type="entry name" value="NAT_SF"/>
    <property type="match status" value="1"/>
</dbReference>